<evidence type="ECO:0000313" key="3">
    <source>
        <dbReference type="Proteomes" id="UP000216020"/>
    </source>
</evidence>
<feature type="region of interest" description="Disordered" evidence="1">
    <location>
        <begin position="1"/>
        <end position="38"/>
    </location>
</feature>
<dbReference type="AlphaFoldDB" id="A0A261SIT1"/>
<keyword evidence="3" id="KW-1185">Reference proteome</keyword>
<sequence length="1143" mass="119133">MKQKHPTASPEGNATRAGAPPSSTDAPPNPADLADTPLSGPVCVRVDWTLHEADQHPEIQDAFVGDSASFWVRGYTGPTSRTPAETTPPILWEPLTRPFGNAVYPLSTATVTSYYATLAQPQSGVVTAESVSDPDPTVPVVDPPDYGVAYVVAHDVALEVPPLDANTLPYAGLFKVRVWKAPTAVLSARTGDGSSAAFDRYFQTPLSVKIADSTGTTQGTHGMAVRFDIIGDATFDQAGSNQRFATIGPTSAQVFSEYGTAYAPRIKAGSKVGTIQVRASSRFAAQQFHFILHVVDPQGPADAAYVATHEGDYQDQLAGSKFATPLQAKVDNKLKNPAATGNIVFTVYPVADGQSIAASFDSGETTSVSISVPVDEGYATATPLNALSGTVSLSGYVTNLVCAYADTYDTQNNDPRTDDTGQVARFTERVWSGKIASVVRDDGKNGQTTAPGQFFANRLTGTVLDGAWKQPQPVDRIRVAFALQGPGQFDGNDDVPVEQWAPDHVVVLTDAHGVATAPRIQALRGQGGSIVVTLSCPVSNSTPAYTIASVIPPDEGVSVGLRSGDLQDQVVHVAFANPMTVAVKNAKGENATSGQVTFTCRATNDATGSFNGAASANAPVADGSAIAPATLQGDDVVQKTASYGYFEIAAATDHTTQPYVFRQRVWRSKHAILKAVSGATNNRTKPGEFFPLPLILHVVGPDNEDIEDLLVTFTLQGPAEFVYELRPEQTGDTSTSATVRTDGVGLANAPRIKAGADNGPVVVTANATVAQDALPFNLTVLPPSTAAFSVYADPATDCQDTMAGGTYAAPLSVSVKNTAGADATTGTVTFKIYNSAALGGFANETDGTQCVVPVDNGRATATDLKAATNSATGSFSVVAYPTSTFFGDPPTDTSDQTAHFTERVWDKQYVALAKTAGDDQHTTTNQSFPGHLAVKATDTHNNNAFVPEYLVTFVIASPELAAFDLSDPDVMIVSGDNHTVIVRGNENGDAIAPRIVANASTGVVQVQACGKADPGTDFKLTIDSGALPRIYTLEPTPAADVVADPDDMDFTQFLLKKNGAAAPAGVDVTLTITPAGLASFKMNDPGVLSVLAKTDDRGQVAHAIWTGDNAGTATVTATQPQSADGVQRIIIGAGSASARGAKA</sequence>
<reference evidence="3" key="1">
    <citation type="submission" date="2017-05" db="EMBL/GenBank/DDBJ databases">
        <title>Complete and WGS of Bordetella genogroups.</title>
        <authorList>
            <person name="Spilker T."/>
            <person name="Lipuma J."/>
        </authorList>
    </citation>
    <scope>NUCLEOTIDE SEQUENCE [LARGE SCALE GENOMIC DNA]</scope>
    <source>
        <strain evidence="3">AU16122</strain>
    </source>
</reference>
<dbReference type="EMBL" id="NEVM01000001">
    <property type="protein sequence ID" value="OZI37055.1"/>
    <property type="molecule type" value="Genomic_DNA"/>
</dbReference>
<dbReference type="RefSeq" id="WP_094851161.1">
    <property type="nucleotide sequence ID" value="NZ_NEVM01000001.1"/>
</dbReference>
<evidence type="ECO:0000313" key="2">
    <source>
        <dbReference type="EMBL" id="OZI37055.1"/>
    </source>
</evidence>
<gene>
    <name evidence="2" type="ORF">CAL29_01045</name>
</gene>
<dbReference type="OrthoDB" id="8669347at2"/>
<accession>A0A261SIT1</accession>
<organism evidence="2 3">
    <name type="scientific">Bordetella genomosp. 10</name>
    <dbReference type="NCBI Taxonomy" id="1416804"/>
    <lineage>
        <taxon>Bacteria</taxon>
        <taxon>Pseudomonadati</taxon>
        <taxon>Pseudomonadota</taxon>
        <taxon>Betaproteobacteria</taxon>
        <taxon>Burkholderiales</taxon>
        <taxon>Alcaligenaceae</taxon>
        <taxon>Bordetella</taxon>
    </lineage>
</organism>
<evidence type="ECO:0000256" key="1">
    <source>
        <dbReference type="SAM" id="MobiDB-lite"/>
    </source>
</evidence>
<protein>
    <submittedName>
        <fullName evidence="2">Uncharacterized protein</fullName>
    </submittedName>
</protein>
<name>A0A261SIT1_9BORD</name>
<proteinExistence type="predicted"/>
<comment type="caution">
    <text evidence="2">The sequence shown here is derived from an EMBL/GenBank/DDBJ whole genome shotgun (WGS) entry which is preliminary data.</text>
</comment>
<dbReference type="Proteomes" id="UP000216020">
    <property type="component" value="Unassembled WGS sequence"/>
</dbReference>